<name>A0A1M4WQZ5_9BACT</name>
<sequence>MNPLVKKVITDTGLPQDQVEVVIQSVADYVKEKYPLLTGTIDMILEQQDASHVS</sequence>
<reference evidence="1 2" key="1">
    <citation type="submission" date="2016-11" db="EMBL/GenBank/DDBJ databases">
        <authorList>
            <person name="Jaros S."/>
            <person name="Januszkiewicz K."/>
            <person name="Wedrychowicz H."/>
        </authorList>
    </citation>
    <scope>NUCLEOTIDE SEQUENCE [LARGE SCALE GENOMIC DNA]</scope>
    <source>
        <strain evidence="1 2">DSM 26897</strain>
    </source>
</reference>
<dbReference type="AlphaFoldDB" id="A0A1M4WQZ5"/>
<accession>A0A1M4WQZ5</accession>
<gene>
    <name evidence="1" type="ORF">SAMN05444008_103108</name>
</gene>
<evidence type="ECO:0000313" key="1">
    <source>
        <dbReference type="EMBL" id="SHE83567.1"/>
    </source>
</evidence>
<proteinExistence type="predicted"/>
<keyword evidence="2" id="KW-1185">Reference proteome</keyword>
<dbReference type="EMBL" id="FQUO01000003">
    <property type="protein sequence ID" value="SHE83567.1"/>
    <property type="molecule type" value="Genomic_DNA"/>
</dbReference>
<dbReference type="Proteomes" id="UP000184368">
    <property type="component" value="Unassembled WGS sequence"/>
</dbReference>
<organism evidence="1 2">
    <name type="scientific">Cnuella takakiae</name>
    <dbReference type="NCBI Taxonomy" id="1302690"/>
    <lineage>
        <taxon>Bacteria</taxon>
        <taxon>Pseudomonadati</taxon>
        <taxon>Bacteroidota</taxon>
        <taxon>Chitinophagia</taxon>
        <taxon>Chitinophagales</taxon>
        <taxon>Chitinophagaceae</taxon>
        <taxon>Cnuella</taxon>
    </lineage>
</organism>
<dbReference type="RefSeq" id="WP_158069936.1">
    <property type="nucleotide sequence ID" value="NZ_FQUO01000003.1"/>
</dbReference>
<evidence type="ECO:0000313" key="2">
    <source>
        <dbReference type="Proteomes" id="UP000184368"/>
    </source>
</evidence>
<protein>
    <submittedName>
        <fullName evidence="1">Uncharacterized protein</fullName>
    </submittedName>
</protein>